<dbReference type="OrthoDB" id="881297at2"/>
<dbReference type="PROSITE" id="PS50977">
    <property type="entry name" value="HTH_TETR_2"/>
    <property type="match status" value="1"/>
</dbReference>
<evidence type="ECO:0000256" key="1">
    <source>
        <dbReference type="ARBA" id="ARBA00023125"/>
    </source>
</evidence>
<dbReference type="SUPFAM" id="SSF48498">
    <property type="entry name" value="Tetracyclin repressor-like, C-terminal domain"/>
    <property type="match status" value="1"/>
</dbReference>
<dbReference type="InterPro" id="IPR050624">
    <property type="entry name" value="HTH-type_Tx_Regulator"/>
</dbReference>
<evidence type="ECO:0000259" key="3">
    <source>
        <dbReference type="PROSITE" id="PS50977"/>
    </source>
</evidence>
<evidence type="ECO:0000256" key="2">
    <source>
        <dbReference type="PROSITE-ProRule" id="PRU00335"/>
    </source>
</evidence>
<feature type="DNA-binding region" description="H-T-H motif" evidence="2">
    <location>
        <begin position="24"/>
        <end position="43"/>
    </location>
</feature>
<dbReference type="AlphaFoldDB" id="A0A1T4RGX9"/>
<dbReference type="Gene3D" id="1.10.10.60">
    <property type="entry name" value="Homeodomain-like"/>
    <property type="match status" value="1"/>
</dbReference>
<feature type="domain" description="HTH tetR-type" evidence="3">
    <location>
        <begin position="1"/>
        <end position="61"/>
    </location>
</feature>
<proteinExistence type="predicted"/>
<name>A0A1T4RGX9_9BACT</name>
<dbReference type="PANTHER" id="PTHR43479">
    <property type="entry name" value="ACREF/ENVCD OPERON REPRESSOR-RELATED"/>
    <property type="match status" value="1"/>
</dbReference>
<dbReference type="GO" id="GO:0003677">
    <property type="term" value="F:DNA binding"/>
    <property type="evidence" value="ECO:0007669"/>
    <property type="project" value="UniProtKB-UniRule"/>
</dbReference>
<evidence type="ECO:0000313" key="5">
    <source>
        <dbReference type="Proteomes" id="UP000190888"/>
    </source>
</evidence>
<dbReference type="Proteomes" id="UP000190888">
    <property type="component" value="Unassembled WGS sequence"/>
</dbReference>
<dbReference type="Pfam" id="PF00440">
    <property type="entry name" value="TetR_N"/>
    <property type="match status" value="1"/>
</dbReference>
<dbReference type="InterPro" id="IPR001647">
    <property type="entry name" value="HTH_TetR"/>
</dbReference>
<dbReference type="PRINTS" id="PR00455">
    <property type="entry name" value="HTHTETR"/>
</dbReference>
<evidence type="ECO:0000313" key="4">
    <source>
        <dbReference type="EMBL" id="SKA15290.1"/>
    </source>
</evidence>
<dbReference type="STRING" id="413434.SAMN04488132_11271"/>
<dbReference type="EMBL" id="FUWH01000012">
    <property type="protein sequence ID" value="SKA15290.1"/>
    <property type="molecule type" value="Genomic_DNA"/>
</dbReference>
<gene>
    <name evidence="4" type="ORF">SAMN04488132_11271</name>
</gene>
<dbReference type="Gene3D" id="1.10.357.10">
    <property type="entry name" value="Tetracycline Repressor, domain 2"/>
    <property type="match status" value="1"/>
</dbReference>
<dbReference type="InterPro" id="IPR036271">
    <property type="entry name" value="Tet_transcr_reg_TetR-rel_C_sf"/>
</dbReference>
<dbReference type="InterPro" id="IPR009057">
    <property type="entry name" value="Homeodomain-like_sf"/>
</dbReference>
<keyword evidence="5" id="KW-1185">Reference proteome</keyword>
<protein>
    <submittedName>
        <fullName evidence="4">DNA-binding transcriptional regulator, AcrR family</fullName>
    </submittedName>
</protein>
<organism evidence="4 5">
    <name type="scientific">Sediminibacterium ginsengisoli</name>
    <dbReference type="NCBI Taxonomy" id="413434"/>
    <lineage>
        <taxon>Bacteria</taxon>
        <taxon>Pseudomonadati</taxon>
        <taxon>Bacteroidota</taxon>
        <taxon>Chitinophagia</taxon>
        <taxon>Chitinophagales</taxon>
        <taxon>Chitinophagaceae</taxon>
        <taxon>Sediminibacterium</taxon>
    </lineage>
</organism>
<dbReference type="SUPFAM" id="SSF46689">
    <property type="entry name" value="Homeodomain-like"/>
    <property type="match status" value="1"/>
</dbReference>
<keyword evidence="1 2" id="KW-0238">DNA-binding</keyword>
<sequence length="209" mass="24252">MEIAERIVTKAHELFMRYGIRSVSMDEIANHLGMSKKTIYQFYADKDALVESVIGMEIADNEVQCAQHRSRSENPVHEIFLSVDMVQELLKNMNPSVMYDLEKYHSAAFRKLNEHKNRFIYDTIKSNLDQGVEMGLYRSDINTEILTAYRLGTVFLMFNPGVFPSDKYNLHQILEEMSDNFLCGIVTPKGLKLIQKYKQQRLKTKTTIV</sequence>
<accession>A0A1T4RGX9</accession>
<dbReference type="RefSeq" id="WP_078832584.1">
    <property type="nucleotide sequence ID" value="NZ_FUWH01000012.1"/>
</dbReference>
<reference evidence="4 5" key="1">
    <citation type="submission" date="2017-02" db="EMBL/GenBank/DDBJ databases">
        <authorList>
            <person name="Peterson S.W."/>
        </authorList>
    </citation>
    <scope>NUCLEOTIDE SEQUENCE [LARGE SCALE GENOMIC DNA]</scope>
    <source>
        <strain evidence="4 5">DSM 22335</strain>
    </source>
</reference>
<dbReference type="PANTHER" id="PTHR43479:SF11">
    <property type="entry name" value="ACREF_ENVCD OPERON REPRESSOR-RELATED"/>
    <property type="match status" value="1"/>
</dbReference>